<evidence type="ECO:0000313" key="3">
    <source>
        <dbReference type="Proteomes" id="UP000275846"/>
    </source>
</evidence>
<accession>A0A183TTL5</accession>
<gene>
    <name evidence="2" type="ORF">SSLN_LOCUS19813</name>
</gene>
<evidence type="ECO:0000256" key="1">
    <source>
        <dbReference type="SAM" id="MobiDB-lite"/>
    </source>
</evidence>
<dbReference type="AlphaFoldDB" id="A0A183TTL5"/>
<name>A0A183TTL5_SCHSO</name>
<dbReference type="EMBL" id="UYSU01049514">
    <property type="protein sequence ID" value="VDM06199.1"/>
    <property type="molecule type" value="Genomic_DNA"/>
</dbReference>
<dbReference type="WBParaSite" id="SSLN_0002054801-mRNA-1">
    <property type="protein sequence ID" value="SSLN_0002054801-mRNA-1"/>
    <property type="gene ID" value="SSLN_0002054801"/>
</dbReference>
<proteinExistence type="predicted"/>
<feature type="compositionally biased region" description="Basic and acidic residues" evidence="1">
    <location>
        <begin position="75"/>
        <end position="89"/>
    </location>
</feature>
<organism evidence="4">
    <name type="scientific">Schistocephalus solidus</name>
    <name type="common">Tapeworm</name>
    <dbReference type="NCBI Taxonomy" id="70667"/>
    <lineage>
        <taxon>Eukaryota</taxon>
        <taxon>Metazoa</taxon>
        <taxon>Spiralia</taxon>
        <taxon>Lophotrochozoa</taxon>
        <taxon>Platyhelminthes</taxon>
        <taxon>Cestoda</taxon>
        <taxon>Eucestoda</taxon>
        <taxon>Diphyllobothriidea</taxon>
        <taxon>Diphyllobothriidae</taxon>
        <taxon>Schistocephalus</taxon>
    </lineage>
</organism>
<evidence type="ECO:0000313" key="4">
    <source>
        <dbReference type="WBParaSite" id="SSLN_0002054801-mRNA-1"/>
    </source>
</evidence>
<reference evidence="4" key="1">
    <citation type="submission" date="2016-06" db="UniProtKB">
        <authorList>
            <consortium name="WormBaseParasite"/>
        </authorList>
    </citation>
    <scope>IDENTIFICATION</scope>
</reference>
<dbReference type="OrthoDB" id="6274432at2759"/>
<sequence>MDPLSLVAEYCANSGHTFAIQNAEILGRGNDRVTRETIESWHTEPTLINRCVALPVAYQALRAQLIERKSKHGIRPNENRTTGERRTDMHVTTPQFGADKGAVINTAASINNPTDEEICSQ</sequence>
<dbReference type="Proteomes" id="UP000275846">
    <property type="component" value="Unassembled WGS sequence"/>
</dbReference>
<evidence type="ECO:0000313" key="2">
    <source>
        <dbReference type="EMBL" id="VDM06199.1"/>
    </source>
</evidence>
<feature type="region of interest" description="Disordered" evidence="1">
    <location>
        <begin position="69"/>
        <end position="100"/>
    </location>
</feature>
<reference evidence="2 3" key="2">
    <citation type="submission" date="2018-11" db="EMBL/GenBank/DDBJ databases">
        <authorList>
            <consortium name="Pathogen Informatics"/>
        </authorList>
    </citation>
    <scope>NUCLEOTIDE SEQUENCE [LARGE SCALE GENOMIC DNA]</scope>
    <source>
        <strain evidence="2 3">NST_G2</strain>
    </source>
</reference>
<protein>
    <submittedName>
        <fullName evidence="2 4">Uncharacterized protein</fullName>
    </submittedName>
</protein>
<keyword evidence="3" id="KW-1185">Reference proteome</keyword>